<dbReference type="Pfam" id="PF13424">
    <property type="entry name" value="TPR_12"/>
    <property type="match status" value="1"/>
</dbReference>
<dbReference type="InterPro" id="IPR019734">
    <property type="entry name" value="TPR_rpt"/>
</dbReference>
<evidence type="ECO:0000259" key="2">
    <source>
        <dbReference type="Pfam" id="PF20703"/>
    </source>
</evidence>
<evidence type="ECO:0000313" key="3">
    <source>
        <dbReference type="EMBL" id="MFG1704820.1"/>
    </source>
</evidence>
<comment type="caution">
    <text evidence="3">The sequence shown here is derived from an EMBL/GenBank/DDBJ whole genome shotgun (WGS) entry which is preliminary data.</text>
</comment>
<dbReference type="PROSITE" id="PS50005">
    <property type="entry name" value="TPR"/>
    <property type="match status" value="1"/>
</dbReference>
<evidence type="ECO:0000256" key="1">
    <source>
        <dbReference type="PROSITE-ProRule" id="PRU00339"/>
    </source>
</evidence>
<proteinExistence type="predicted"/>
<dbReference type="Gene3D" id="3.40.50.300">
    <property type="entry name" value="P-loop containing nucleotide triphosphate hydrolases"/>
    <property type="match status" value="1"/>
</dbReference>
<evidence type="ECO:0000313" key="4">
    <source>
        <dbReference type="Proteomes" id="UP001603978"/>
    </source>
</evidence>
<reference evidence="3 4" key="1">
    <citation type="submission" date="2024-10" db="EMBL/GenBank/DDBJ databases">
        <authorList>
            <person name="Topkara A.R."/>
            <person name="Saygin H."/>
        </authorList>
    </citation>
    <scope>NUCLEOTIDE SEQUENCE [LARGE SCALE GENOMIC DNA]</scope>
    <source>
        <strain evidence="3 4">M3C6</strain>
    </source>
</reference>
<dbReference type="InterPro" id="IPR027417">
    <property type="entry name" value="P-loop_NTPase"/>
</dbReference>
<feature type="domain" description="Novel STAND NTPase 1" evidence="2">
    <location>
        <begin position="19"/>
        <end position="260"/>
    </location>
</feature>
<gene>
    <name evidence="3" type="ORF">ACFLIM_16670</name>
</gene>
<organism evidence="3 4">
    <name type="scientific">Nonomuraea marmarensis</name>
    <dbReference type="NCBI Taxonomy" id="3351344"/>
    <lineage>
        <taxon>Bacteria</taxon>
        <taxon>Bacillati</taxon>
        <taxon>Actinomycetota</taxon>
        <taxon>Actinomycetes</taxon>
        <taxon>Streptosporangiales</taxon>
        <taxon>Streptosporangiaceae</taxon>
        <taxon>Nonomuraea</taxon>
    </lineage>
</organism>
<protein>
    <submittedName>
        <fullName evidence="3">Tetratricopeptide repeat protein</fullName>
    </submittedName>
</protein>
<dbReference type="RefSeq" id="WP_393166221.1">
    <property type="nucleotide sequence ID" value="NZ_JBICRM010000009.1"/>
</dbReference>
<dbReference type="SMART" id="SM00028">
    <property type="entry name" value="TPR"/>
    <property type="match status" value="4"/>
</dbReference>
<dbReference type="Gene3D" id="1.25.40.10">
    <property type="entry name" value="Tetratricopeptide repeat domain"/>
    <property type="match status" value="1"/>
</dbReference>
<dbReference type="InterPro" id="IPR011990">
    <property type="entry name" value="TPR-like_helical_dom_sf"/>
</dbReference>
<dbReference type="InterPro" id="IPR049052">
    <property type="entry name" value="nSTAND1"/>
</dbReference>
<dbReference type="SUPFAM" id="SSF48452">
    <property type="entry name" value="TPR-like"/>
    <property type="match status" value="1"/>
</dbReference>
<dbReference type="Proteomes" id="UP001603978">
    <property type="component" value="Unassembled WGS sequence"/>
</dbReference>
<sequence>MGRDTVMESSGRSVPDVRPYVSARAYSREDDARFFGRETEAAEVAARWRADPVTIVHGPRGVGKSSLIAAGVLPLLDSYSADVMPIGRVSRRSSVPAALADGGRNPLVLALLSSWAPREAPTSLSGLTVATFLRGRPLRLDASGAPVPIMAVVDQVEELFTAHDRQRWHCEQLLEQLFAVLDSDLPFRLLIAVDDDHLDEVVRRSRATTPPYRLGPLGREQAIAVCRRPMEELGHTFAPGVAERLVDELADVTGQVEPLLLQIACTALLSPPQPALITGLGRPDEAIAAYCQRQLEEVAVDYFHADPEKLRTRLRETFDSVEVVTEIAGLPRPVLKGLADRYLLARVPSASGWRIWHERLVTPLFRGTDLPGVRVPPRADARLRLAESALLDGEFDVAARHGGLALREARHDGRLSAAIESMLGDVAYLSDDLDEALVHYRKATQLYVAEPGAEVLVATLLTAVGRVLLRQGRTSAAISELRAAARRSPHDSAIQTELAWALWYGGHESGAVDVLDGALMMEGNAPEALQARGEILSDLQRPDRALRDLERVRPLQQPSTRAAYALALALSGDVRMAVLAIPPMETVQDGSTLLRAARVMEAAGNHDEAVRLARRARQSTTSPLLPPRLAAEADRLSVTETHTR</sequence>
<dbReference type="Pfam" id="PF20703">
    <property type="entry name" value="nSTAND1"/>
    <property type="match status" value="1"/>
</dbReference>
<dbReference type="EMBL" id="JBICRM010000009">
    <property type="protein sequence ID" value="MFG1704820.1"/>
    <property type="molecule type" value="Genomic_DNA"/>
</dbReference>
<name>A0ABW7AER3_9ACTN</name>
<accession>A0ABW7AER3</accession>
<feature type="repeat" description="TPR" evidence="1">
    <location>
        <begin position="458"/>
        <end position="491"/>
    </location>
</feature>
<dbReference type="SUPFAM" id="SSF52540">
    <property type="entry name" value="P-loop containing nucleoside triphosphate hydrolases"/>
    <property type="match status" value="1"/>
</dbReference>
<keyword evidence="4" id="KW-1185">Reference proteome</keyword>
<keyword evidence="1" id="KW-0802">TPR repeat</keyword>